<evidence type="ECO:0000259" key="2">
    <source>
        <dbReference type="PROSITE" id="PS50010"/>
    </source>
</evidence>
<feature type="compositionally biased region" description="Polar residues" evidence="1">
    <location>
        <begin position="9"/>
        <end position="22"/>
    </location>
</feature>
<reference evidence="3" key="1">
    <citation type="submission" date="2021-12" db="EMBL/GenBank/DDBJ databases">
        <authorList>
            <person name="King R."/>
        </authorList>
    </citation>
    <scope>NUCLEOTIDE SEQUENCE</scope>
</reference>
<dbReference type="PANTHER" id="PTHR45872">
    <property type="entry name" value="RHO GUANINE NUCLEOTIDE EXCHANGE FACTOR 2, ISOFORM D"/>
    <property type="match status" value="1"/>
</dbReference>
<dbReference type="SMART" id="SM00325">
    <property type="entry name" value="RhoGEF"/>
    <property type="match status" value="1"/>
</dbReference>
<evidence type="ECO:0000256" key="1">
    <source>
        <dbReference type="SAM" id="MobiDB-lite"/>
    </source>
</evidence>
<dbReference type="Proteomes" id="UP001153292">
    <property type="component" value="Chromosome 25"/>
</dbReference>
<evidence type="ECO:0000313" key="3">
    <source>
        <dbReference type="EMBL" id="CAH0403768.1"/>
    </source>
</evidence>
<gene>
    <name evidence="3" type="ORF">CHILSU_LOCUS7055</name>
</gene>
<dbReference type="Pfam" id="PF00621">
    <property type="entry name" value="RhoGEF"/>
    <property type="match status" value="1"/>
</dbReference>
<feature type="region of interest" description="Disordered" evidence="1">
    <location>
        <begin position="235"/>
        <end position="308"/>
    </location>
</feature>
<name>A0ABN8BAI2_CHISP</name>
<feature type="domain" description="DH" evidence="2">
    <location>
        <begin position="120"/>
        <end position="207"/>
    </location>
</feature>
<sequence>MDTLKNKLQDNCFSSRAASQSEWSDEEEPLAPQWADSLPAHVLDSLQLSSRLRKRQEVIHESAPALLPPDDLKALFPNLPEVRDWHQALHQRLRAARNAAPAHQLSLRALAQALLGTRLALESLRERRRKNKELHQFLSSREQLPLCGRLQLRDLLACVWQRLTKYRLLLESVLKTVSEDEDSAEDVELLQKSLDSAKDMLLSVDQAIRTTENEHSWVNCIQEAPLARVELKQTITPSHQPSRSTDDEDASEKSNPVVTDEPESDKDGTPAPIQAERDNTPVPAPTDNGDEEENTDSVAKEKEDSGECEEKIAAEAHVATTLRATRQSSVESSDEDGADCPDIRQLLLAAHAQGNVYIYMRTAPTVPTYGSCCWRRTRKVMYIYIYEDGADCPDIRQLLLAAHAQDYQMTDEIYFLKPDAEQPIQDQPSNGG</sequence>
<dbReference type="SUPFAM" id="SSF48065">
    <property type="entry name" value="DBL homology domain (DH-domain)"/>
    <property type="match status" value="1"/>
</dbReference>
<feature type="compositionally biased region" description="Basic and acidic residues" evidence="1">
    <location>
        <begin position="298"/>
        <end position="308"/>
    </location>
</feature>
<accession>A0ABN8BAI2</accession>
<proteinExistence type="predicted"/>
<dbReference type="PROSITE" id="PS50010">
    <property type="entry name" value="DH_2"/>
    <property type="match status" value="1"/>
</dbReference>
<dbReference type="PANTHER" id="PTHR45872:SF2">
    <property type="entry name" value="RHO GUANINE NUCLEOTIDE EXCHANGE FACTOR 2, ISOFORM D"/>
    <property type="match status" value="1"/>
</dbReference>
<dbReference type="EMBL" id="OU963918">
    <property type="protein sequence ID" value="CAH0403768.1"/>
    <property type="molecule type" value="Genomic_DNA"/>
</dbReference>
<organism evidence="3 4">
    <name type="scientific">Chilo suppressalis</name>
    <name type="common">Asiatic rice borer moth</name>
    <dbReference type="NCBI Taxonomy" id="168631"/>
    <lineage>
        <taxon>Eukaryota</taxon>
        <taxon>Metazoa</taxon>
        <taxon>Ecdysozoa</taxon>
        <taxon>Arthropoda</taxon>
        <taxon>Hexapoda</taxon>
        <taxon>Insecta</taxon>
        <taxon>Pterygota</taxon>
        <taxon>Neoptera</taxon>
        <taxon>Endopterygota</taxon>
        <taxon>Lepidoptera</taxon>
        <taxon>Glossata</taxon>
        <taxon>Ditrysia</taxon>
        <taxon>Pyraloidea</taxon>
        <taxon>Crambidae</taxon>
        <taxon>Crambinae</taxon>
        <taxon>Chilo</taxon>
    </lineage>
</organism>
<protein>
    <recommendedName>
        <fullName evidence="2">DH domain-containing protein</fullName>
    </recommendedName>
</protein>
<dbReference type="InterPro" id="IPR035899">
    <property type="entry name" value="DBL_dom_sf"/>
</dbReference>
<dbReference type="Gene3D" id="1.20.900.10">
    <property type="entry name" value="Dbl homology (DH) domain"/>
    <property type="match status" value="1"/>
</dbReference>
<evidence type="ECO:0000313" key="4">
    <source>
        <dbReference type="Proteomes" id="UP001153292"/>
    </source>
</evidence>
<dbReference type="InterPro" id="IPR000219">
    <property type="entry name" value="DH_dom"/>
</dbReference>
<keyword evidence="4" id="KW-1185">Reference proteome</keyword>
<feature type="region of interest" description="Disordered" evidence="1">
    <location>
        <begin position="1"/>
        <end position="30"/>
    </location>
</feature>